<evidence type="ECO:0000256" key="1">
    <source>
        <dbReference type="SAM" id="MobiDB-lite"/>
    </source>
</evidence>
<dbReference type="InterPro" id="IPR008978">
    <property type="entry name" value="HSP20-like_chaperone"/>
</dbReference>
<protein>
    <recommendedName>
        <fullName evidence="2">SHSP domain-containing protein</fullName>
    </recommendedName>
</protein>
<feature type="region of interest" description="Disordered" evidence="1">
    <location>
        <begin position="1"/>
        <end position="42"/>
    </location>
</feature>
<dbReference type="SUPFAM" id="SSF49764">
    <property type="entry name" value="HSP20-like chaperones"/>
    <property type="match status" value="1"/>
</dbReference>
<dbReference type="CDD" id="cd06526">
    <property type="entry name" value="metazoan_ACD"/>
    <property type="match status" value="1"/>
</dbReference>
<dbReference type="InterPro" id="IPR002068">
    <property type="entry name" value="A-crystallin/Hsp20_dom"/>
</dbReference>
<dbReference type="AlphaFoldDB" id="A0A8J4TJ53"/>
<comment type="caution">
    <text evidence="3">The sequence shown here is derived from an EMBL/GenBank/DDBJ whole genome shotgun (WGS) entry which is preliminary data.</text>
</comment>
<name>A0A8J4TJ53_9TREM</name>
<dbReference type="Proteomes" id="UP000748531">
    <property type="component" value="Unassembled WGS sequence"/>
</dbReference>
<dbReference type="OrthoDB" id="10060792at2759"/>
<feature type="compositionally biased region" description="Basic and acidic residues" evidence="1">
    <location>
        <begin position="10"/>
        <end position="26"/>
    </location>
</feature>
<organism evidence="3 4">
    <name type="scientific">Paragonimus heterotremus</name>
    <dbReference type="NCBI Taxonomy" id="100268"/>
    <lineage>
        <taxon>Eukaryota</taxon>
        <taxon>Metazoa</taxon>
        <taxon>Spiralia</taxon>
        <taxon>Lophotrochozoa</taxon>
        <taxon>Platyhelminthes</taxon>
        <taxon>Trematoda</taxon>
        <taxon>Digenea</taxon>
        <taxon>Plagiorchiida</taxon>
        <taxon>Troglotremata</taxon>
        <taxon>Troglotrematidae</taxon>
        <taxon>Paragonimus</taxon>
    </lineage>
</organism>
<reference evidence="3" key="1">
    <citation type="submission" date="2019-05" db="EMBL/GenBank/DDBJ databases">
        <title>Annotation for the trematode Paragonimus heterotremus.</title>
        <authorList>
            <person name="Choi Y.-J."/>
        </authorList>
    </citation>
    <scope>NUCLEOTIDE SEQUENCE</scope>
    <source>
        <strain evidence="3">LC</strain>
    </source>
</reference>
<evidence type="ECO:0000313" key="4">
    <source>
        <dbReference type="Proteomes" id="UP000748531"/>
    </source>
</evidence>
<evidence type="ECO:0000259" key="2">
    <source>
        <dbReference type="Pfam" id="PF00011"/>
    </source>
</evidence>
<gene>
    <name evidence="3" type="ORF">PHET_06711</name>
</gene>
<dbReference type="Pfam" id="PF00011">
    <property type="entry name" value="HSP20"/>
    <property type="match status" value="1"/>
</dbReference>
<proteinExistence type="predicted"/>
<accession>A0A8J4TJ53</accession>
<dbReference type="Gene3D" id="2.60.40.790">
    <property type="match status" value="1"/>
</dbReference>
<feature type="domain" description="SHSP" evidence="2">
    <location>
        <begin position="176"/>
        <end position="252"/>
    </location>
</feature>
<dbReference type="EMBL" id="LUCH01003522">
    <property type="protein sequence ID" value="KAF5400034.1"/>
    <property type="molecule type" value="Genomic_DNA"/>
</dbReference>
<keyword evidence="4" id="KW-1185">Reference proteome</keyword>
<sequence>MIGPDGKPVLVHEDGHTHEQRRDMASKLRHTTSESTGSRPNCAAHGQCDLTHHRHPYRFEDVNKWIDTMDRMWNANIRKVGNGLFPLAPVHVFDKDLQESLAPRGDMPCIQDRTYRQMEAMRRHMGSVIKTDMRQTISGRDVELGIPECASVPHAIGAHFDYLDDVYRPGEDGRIHFKVRLNTEGYGPEDIQMNTSKQALKVHVKKSVKEETGSRTYEYVCTTCLPPSMKKGQFQANVTEGGFLTVDAPADVKLHKAVTFDLDH</sequence>
<evidence type="ECO:0000313" key="3">
    <source>
        <dbReference type="EMBL" id="KAF5400034.1"/>
    </source>
</evidence>